<reference evidence="2 3" key="1">
    <citation type="submission" date="2024-04" db="EMBL/GenBank/DDBJ databases">
        <title>Phyllosticta paracitricarpa is synonymous to the EU quarantine fungus P. citricarpa based on phylogenomic analyses.</title>
        <authorList>
            <consortium name="Lawrence Berkeley National Laboratory"/>
            <person name="Van Ingen-Buijs V.A."/>
            <person name="Van Westerhoven A.C."/>
            <person name="Haridas S."/>
            <person name="Skiadas P."/>
            <person name="Martin F."/>
            <person name="Groenewald J.Z."/>
            <person name="Crous P.W."/>
            <person name="Seidl M.F."/>
        </authorList>
    </citation>
    <scope>NUCLEOTIDE SEQUENCE [LARGE SCALE GENOMIC DNA]</scope>
    <source>
        <strain evidence="2 3">CBS 122670</strain>
    </source>
</reference>
<feature type="compositionally biased region" description="Gly residues" evidence="1">
    <location>
        <begin position="113"/>
        <end position="127"/>
    </location>
</feature>
<accession>A0ABR1MC57</accession>
<feature type="region of interest" description="Disordered" evidence="1">
    <location>
        <begin position="1"/>
        <end position="171"/>
    </location>
</feature>
<evidence type="ECO:0000313" key="2">
    <source>
        <dbReference type="EMBL" id="KAK7545616.1"/>
    </source>
</evidence>
<evidence type="ECO:0000256" key="1">
    <source>
        <dbReference type="SAM" id="MobiDB-lite"/>
    </source>
</evidence>
<feature type="compositionally biased region" description="Low complexity" evidence="1">
    <location>
        <begin position="1"/>
        <end position="20"/>
    </location>
</feature>
<dbReference type="EMBL" id="JBBPDW010000017">
    <property type="protein sequence ID" value="KAK7545616.1"/>
    <property type="molecule type" value="Genomic_DNA"/>
</dbReference>
<dbReference type="Proteomes" id="UP001365128">
    <property type="component" value="Unassembled WGS sequence"/>
</dbReference>
<proteinExistence type="predicted"/>
<feature type="compositionally biased region" description="Basic and acidic residues" evidence="1">
    <location>
        <begin position="144"/>
        <end position="155"/>
    </location>
</feature>
<organism evidence="2 3">
    <name type="scientific">Phyllosticta citricarpa</name>
    <dbReference type="NCBI Taxonomy" id="55181"/>
    <lineage>
        <taxon>Eukaryota</taxon>
        <taxon>Fungi</taxon>
        <taxon>Dikarya</taxon>
        <taxon>Ascomycota</taxon>
        <taxon>Pezizomycotina</taxon>
        <taxon>Dothideomycetes</taxon>
        <taxon>Dothideomycetes incertae sedis</taxon>
        <taxon>Botryosphaeriales</taxon>
        <taxon>Phyllostictaceae</taxon>
        <taxon>Phyllosticta</taxon>
    </lineage>
</organism>
<feature type="compositionally biased region" description="Low complexity" evidence="1">
    <location>
        <begin position="31"/>
        <end position="46"/>
    </location>
</feature>
<sequence length="171" mass="16898">MSSSSSAPQQPPTSAAYAQSNNPVSRNPAESTTTFSSNTPNTNSSSAEAHRTPSSAPSSSSSSSGVPTSLARGVHGTAAEADADNTTAEGDSRDDQEKMAAPGEGAVADAVVGGQGKSGAAGAGGLGTEEDLGRKKAEQAPLREAVKEERKHDVDVGGVLGQRGGPANPVP</sequence>
<name>A0ABR1MC57_9PEZI</name>
<feature type="compositionally biased region" description="Low complexity" evidence="1">
    <location>
        <begin position="100"/>
        <end position="112"/>
    </location>
</feature>
<evidence type="ECO:0008006" key="4">
    <source>
        <dbReference type="Google" id="ProtNLM"/>
    </source>
</evidence>
<feature type="compositionally biased region" description="Polar residues" evidence="1">
    <location>
        <begin position="21"/>
        <end position="30"/>
    </location>
</feature>
<gene>
    <name evidence="2" type="ORF">IWX46DRAFT_105000</name>
</gene>
<feature type="compositionally biased region" description="Low complexity" evidence="1">
    <location>
        <begin position="53"/>
        <end position="64"/>
    </location>
</feature>
<keyword evidence="3" id="KW-1185">Reference proteome</keyword>
<protein>
    <recommendedName>
        <fullName evidence="4">Proteophosphoglycan ppg4</fullName>
    </recommendedName>
</protein>
<comment type="caution">
    <text evidence="2">The sequence shown here is derived from an EMBL/GenBank/DDBJ whole genome shotgun (WGS) entry which is preliminary data.</text>
</comment>
<feature type="compositionally biased region" description="Low complexity" evidence="1">
    <location>
        <begin position="76"/>
        <end position="89"/>
    </location>
</feature>
<evidence type="ECO:0000313" key="3">
    <source>
        <dbReference type="Proteomes" id="UP001365128"/>
    </source>
</evidence>